<sequence>MTATLNTTKTLSLKFQPKQTVNEIHEIVEDFADWLVASQNEVTHYKPLFTPLPDSKLIVIEYTTSDETYMVDFITFANDLHVKENGNRYVEIKLAMEHHTEMFAHVKKATEWYNEE</sequence>
<proteinExistence type="predicted"/>
<gene>
    <name evidence="1" type="ORF">ACFFHM_03205</name>
</gene>
<keyword evidence="2" id="KW-1185">Reference proteome</keyword>
<reference evidence="1 2" key="1">
    <citation type="submission" date="2024-09" db="EMBL/GenBank/DDBJ databases">
        <authorList>
            <person name="Sun Q."/>
            <person name="Mori K."/>
        </authorList>
    </citation>
    <scope>NUCLEOTIDE SEQUENCE [LARGE SCALE GENOMIC DNA]</scope>
    <source>
        <strain evidence="1 2">NCAIM B.02610</strain>
    </source>
</reference>
<name>A0ABV6KBU4_9BACI</name>
<evidence type="ECO:0000313" key="2">
    <source>
        <dbReference type="Proteomes" id="UP001589838"/>
    </source>
</evidence>
<protein>
    <recommendedName>
        <fullName evidence="3">Phage protein</fullName>
    </recommendedName>
</protein>
<evidence type="ECO:0000313" key="1">
    <source>
        <dbReference type="EMBL" id="MFC0469558.1"/>
    </source>
</evidence>
<organism evidence="1 2">
    <name type="scientific">Halalkalibacter kiskunsagensis</name>
    <dbReference type="NCBI Taxonomy" id="1548599"/>
    <lineage>
        <taxon>Bacteria</taxon>
        <taxon>Bacillati</taxon>
        <taxon>Bacillota</taxon>
        <taxon>Bacilli</taxon>
        <taxon>Bacillales</taxon>
        <taxon>Bacillaceae</taxon>
        <taxon>Halalkalibacter</taxon>
    </lineage>
</organism>
<dbReference type="EMBL" id="JBHLUX010000008">
    <property type="protein sequence ID" value="MFC0469558.1"/>
    <property type="molecule type" value="Genomic_DNA"/>
</dbReference>
<dbReference type="Proteomes" id="UP001589838">
    <property type="component" value="Unassembled WGS sequence"/>
</dbReference>
<dbReference type="RefSeq" id="WP_335962236.1">
    <property type="nucleotide sequence ID" value="NZ_JAXBLX010000026.1"/>
</dbReference>
<evidence type="ECO:0008006" key="3">
    <source>
        <dbReference type="Google" id="ProtNLM"/>
    </source>
</evidence>
<accession>A0ABV6KBU4</accession>
<comment type="caution">
    <text evidence="1">The sequence shown here is derived from an EMBL/GenBank/DDBJ whole genome shotgun (WGS) entry which is preliminary data.</text>
</comment>